<feature type="signal peptide" evidence="3">
    <location>
        <begin position="1"/>
        <end position="19"/>
    </location>
</feature>
<keyword evidence="5" id="KW-1185">Reference proteome</keyword>
<dbReference type="AlphaFoldDB" id="A0A8B6H1E7"/>
<evidence type="ECO:0000256" key="2">
    <source>
        <dbReference type="SAM" id="MobiDB-lite"/>
    </source>
</evidence>
<feature type="coiled-coil region" evidence="1">
    <location>
        <begin position="265"/>
        <end position="297"/>
    </location>
</feature>
<evidence type="ECO:0000256" key="3">
    <source>
        <dbReference type="SAM" id="SignalP"/>
    </source>
</evidence>
<organism evidence="4 5">
    <name type="scientific">Mytilus galloprovincialis</name>
    <name type="common">Mediterranean mussel</name>
    <dbReference type="NCBI Taxonomy" id="29158"/>
    <lineage>
        <taxon>Eukaryota</taxon>
        <taxon>Metazoa</taxon>
        <taxon>Spiralia</taxon>
        <taxon>Lophotrochozoa</taxon>
        <taxon>Mollusca</taxon>
        <taxon>Bivalvia</taxon>
        <taxon>Autobranchia</taxon>
        <taxon>Pteriomorphia</taxon>
        <taxon>Mytilida</taxon>
        <taxon>Mytiloidea</taxon>
        <taxon>Mytilidae</taxon>
        <taxon>Mytilinae</taxon>
        <taxon>Mytilus</taxon>
    </lineage>
</organism>
<accession>A0A8B6H1E7</accession>
<protein>
    <submittedName>
        <fullName evidence="4">Uncharacterized protein</fullName>
    </submittedName>
</protein>
<dbReference type="Proteomes" id="UP000596742">
    <property type="component" value="Unassembled WGS sequence"/>
</dbReference>
<name>A0A8B6H1E7_MYTGA</name>
<evidence type="ECO:0000313" key="5">
    <source>
        <dbReference type="Proteomes" id="UP000596742"/>
    </source>
</evidence>
<keyword evidence="1" id="KW-0175">Coiled coil</keyword>
<sequence length="301" mass="34322">MDVRIVALCFFCVFVVSEAFLTDEPYCNHGDYLPNIYCGRGSTTPCPDDYSCHVHPADRWAVCCPKVHVGTRSKRSSSQIDILKNKLANLQGLLQQIEKGEEQAIKTTLPPTVKPESINKAKESAMVTSKTTDTEKSDDSLTSDEVAVLMALKNTLNRQRQQKLNSKIREELENKESFYDKPIVEKGADDAAVLKSLASKLSKVSKDPETKQNVQQRDEKDDLSKNKEVQPKEGKFSLYRQEVLAQIEDRLLQDMDFALKTGFTVEEILTDLQAKEKRFEELKMAEMTDRIERLRKLRNRD</sequence>
<evidence type="ECO:0000256" key="1">
    <source>
        <dbReference type="SAM" id="Coils"/>
    </source>
</evidence>
<feature type="region of interest" description="Disordered" evidence="2">
    <location>
        <begin position="202"/>
        <end position="229"/>
    </location>
</feature>
<feature type="chain" id="PRO_5032625039" evidence="3">
    <location>
        <begin position="20"/>
        <end position="301"/>
    </location>
</feature>
<gene>
    <name evidence="4" type="ORF">MGAL_10B091480</name>
</gene>
<reference evidence="4" key="1">
    <citation type="submission" date="2018-11" db="EMBL/GenBank/DDBJ databases">
        <authorList>
            <person name="Alioto T."/>
            <person name="Alioto T."/>
        </authorList>
    </citation>
    <scope>NUCLEOTIDE SEQUENCE</scope>
</reference>
<evidence type="ECO:0000313" key="4">
    <source>
        <dbReference type="EMBL" id="VDI72320.1"/>
    </source>
</evidence>
<dbReference type="OrthoDB" id="6131294at2759"/>
<proteinExistence type="predicted"/>
<keyword evidence="3" id="KW-0732">Signal</keyword>
<feature type="region of interest" description="Disordered" evidence="2">
    <location>
        <begin position="120"/>
        <end position="140"/>
    </location>
</feature>
<dbReference type="EMBL" id="UYJE01009314">
    <property type="protein sequence ID" value="VDI72320.1"/>
    <property type="molecule type" value="Genomic_DNA"/>
</dbReference>
<comment type="caution">
    <text evidence="4">The sequence shown here is derived from an EMBL/GenBank/DDBJ whole genome shotgun (WGS) entry which is preliminary data.</text>
</comment>
<feature type="compositionally biased region" description="Basic and acidic residues" evidence="2">
    <location>
        <begin position="204"/>
        <end position="229"/>
    </location>
</feature>